<organism evidence="1 2">
    <name type="scientific">Dryococelus australis</name>
    <dbReference type="NCBI Taxonomy" id="614101"/>
    <lineage>
        <taxon>Eukaryota</taxon>
        <taxon>Metazoa</taxon>
        <taxon>Ecdysozoa</taxon>
        <taxon>Arthropoda</taxon>
        <taxon>Hexapoda</taxon>
        <taxon>Insecta</taxon>
        <taxon>Pterygota</taxon>
        <taxon>Neoptera</taxon>
        <taxon>Polyneoptera</taxon>
        <taxon>Phasmatodea</taxon>
        <taxon>Verophasmatodea</taxon>
        <taxon>Anareolatae</taxon>
        <taxon>Phasmatidae</taxon>
        <taxon>Eurycanthinae</taxon>
        <taxon>Dryococelus</taxon>
    </lineage>
</organism>
<accession>A0ABQ9IE95</accession>
<dbReference type="PANTHER" id="PTHR46704">
    <property type="entry name" value="CXC DOMAIN-CONTAINING PROTEIN-RELATED"/>
    <property type="match status" value="1"/>
</dbReference>
<dbReference type="PANTHER" id="PTHR46704:SF1">
    <property type="entry name" value="TELOMERE LENGTH REGULATION PROTEIN TEL2 HOMOLOG"/>
    <property type="match status" value="1"/>
</dbReference>
<comment type="caution">
    <text evidence="1">The sequence shown here is derived from an EMBL/GenBank/DDBJ whole genome shotgun (WGS) entry which is preliminary data.</text>
</comment>
<keyword evidence="2" id="KW-1185">Reference proteome</keyword>
<sequence>MCNFDYQAQTISGIGGSHDTVLVVFQNVTENVMGCDDSEHRRLEKKEKLFFHSLLPCQELKYFKKQALRGEINNDFVVAQKPDHILPSSSEREQDMVWTLCRYHTSLHNVPEECDIPTWSAFNSILSSVDIPQMTTAFTPILPHPATEFSAIYTCMKNYQDCLAIVNQNTGSLCAYVGVNRIAQEIQLLRPEEFSKLFLGLGGFHSSKEFMTCLGKYLAGCGFGNILIETETFGPNVMDIVLAGKHYSCAMRGFSMLAVALERLLLKVFLENNTVPEHKTTEISELTACTKAKEMGEIRTHAKTLKYLIPGVMRKIDKFCEGQCTDNETFRYWEKEAVVLHDITKHEKVQIAQVLRDLSVKTPVEYGEPHDSTTFPVDTVAFWASPKNKQSLQSYFIHWLSQKEYSANSSSFIIYPGRVLQEARGRCLNIRNGIIKENLSLASHHDEADERILTHISHVTLTSNVSNVVICSTDTEVTVSALYHYHVTWKNAGLQELLVAFGLGRAMRYIPLHSLVTEIRVSHTVLISLPVVHSLTRCDTAIQQTNSGYTSHLLHVHLLSGGASVVDLTKKLPNSPLEALASLAFCTQTERKKLHFIIALTIVALRVVWLSEEIWTALDIEVLTADEGDSRCVRGSARMKGRGKRDITEKIPPINGTIQHDSPHAKIRECPAGDGTRFALVGGERANHSATAAPLRVEWYSVRVTGAPNDSHSRHFLSRVPNSNCPTSSIHDGQQRCKRTSSCLDTHAQKPRAVIFIDV</sequence>
<gene>
    <name evidence="1" type="ORF">PR048_007227</name>
</gene>
<dbReference type="EMBL" id="JARBHB010000002">
    <property type="protein sequence ID" value="KAJ8894564.1"/>
    <property type="molecule type" value="Genomic_DNA"/>
</dbReference>
<dbReference type="Proteomes" id="UP001159363">
    <property type="component" value="Chromosome 2"/>
</dbReference>
<evidence type="ECO:0000313" key="2">
    <source>
        <dbReference type="Proteomes" id="UP001159363"/>
    </source>
</evidence>
<protein>
    <submittedName>
        <fullName evidence="1">Uncharacterized protein</fullName>
    </submittedName>
</protein>
<reference evidence="1 2" key="1">
    <citation type="submission" date="2023-02" db="EMBL/GenBank/DDBJ databases">
        <title>LHISI_Scaffold_Assembly.</title>
        <authorList>
            <person name="Stuart O.P."/>
            <person name="Cleave R."/>
            <person name="Magrath M.J.L."/>
            <person name="Mikheyev A.S."/>
        </authorList>
    </citation>
    <scope>NUCLEOTIDE SEQUENCE [LARGE SCALE GENOMIC DNA]</scope>
    <source>
        <strain evidence="1">Daus_M_001</strain>
        <tissue evidence="1">Leg muscle</tissue>
    </source>
</reference>
<name>A0ABQ9IE95_9NEOP</name>
<proteinExistence type="predicted"/>
<evidence type="ECO:0000313" key="1">
    <source>
        <dbReference type="EMBL" id="KAJ8894564.1"/>
    </source>
</evidence>